<protein>
    <submittedName>
        <fullName evidence="3">Related to Biphenyl-2,3-diol 1,2-dioxygenase 2</fullName>
    </submittedName>
</protein>
<sequence>MSATFANPGTKVISPIQLAHVVLKTQPSNFKKMVDFYKTFLSATISHENEFISFLRYDDEHHRIAIVAMPDLGPRDPKASGLLHVAFTFSTLTDLALAYLQRKAHGIEPYWSVNHGMTTSMYYHDPDGNDLETQVDNMSTDEANKYMMTESFAENPIGVDFMPEDLIKRLESGESDASIKKRPESGPRGVPTFL</sequence>
<gene>
    <name evidence="3" type="ORF">PAC_04425</name>
</gene>
<dbReference type="AlphaFoldDB" id="A0A1L7WP77"/>
<keyword evidence="3" id="KW-0223">Dioxygenase</keyword>
<dbReference type="InterPro" id="IPR029068">
    <property type="entry name" value="Glyas_Bleomycin-R_OHBP_Dase"/>
</dbReference>
<reference evidence="3 4" key="1">
    <citation type="submission" date="2016-03" db="EMBL/GenBank/DDBJ databases">
        <authorList>
            <person name="Ploux O."/>
        </authorList>
    </citation>
    <scope>NUCLEOTIDE SEQUENCE [LARGE SCALE GENOMIC DNA]</scope>
    <source>
        <strain evidence="3 4">UAMH 11012</strain>
    </source>
</reference>
<keyword evidence="3" id="KW-0560">Oxidoreductase</keyword>
<dbReference type="PANTHER" id="PTHR43279">
    <property type="entry name" value="CATECHOL-2,3-DIOXYGENASE"/>
    <property type="match status" value="1"/>
</dbReference>
<organism evidence="3 4">
    <name type="scientific">Phialocephala subalpina</name>
    <dbReference type="NCBI Taxonomy" id="576137"/>
    <lineage>
        <taxon>Eukaryota</taxon>
        <taxon>Fungi</taxon>
        <taxon>Dikarya</taxon>
        <taxon>Ascomycota</taxon>
        <taxon>Pezizomycotina</taxon>
        <taxon>Leotiomycetes</taxon>
        <taxon>Helotiales</taxon>
        <taxon>Mollisiaceae</taxon>
        <taxon>Phialocephala</taxon>
        <taxon>Phialocephala fortinii species complex</taxon>
    </lineage>
</organism>
<evidence type="ECO:0000256" key="1">
    <source>
        <dbReference type="SAM" id="MobiDB-lite"/>
    </source>
</evidence>
<dbReference type="PROSITE" id="PS51819">
    <property type="entry name" value="VOC"/>
    <property type="match status" value="1"/>
</dbReference>
<dbReference type="Gene3D" id="3.10.180.10">
    <property type="entry name" value="2,3-Dihydroxybiphenyl 1,2-Dioxygenase, domain 1"/>
    <property type="match status" value="1"/>
</dbReference>
<dbReference type="EMBL" id="FJOG01000005">
    <property type="protein sequence ID" value="CZR54541.1"/>
    <property type="molecule type" value="Genomic_DNA"/>
</dbReference>
<evidence type="ECO:0000313" key="3">
    <source>
        <dbReference type="EMBL" id="CZR54541.1"/>
    </source>
</evidence>
<evidence type="ECO:0000313" key="4">
    <source>
        <dbReference type="Proteomes" id="UP000184330"/>
    </source>
</evidence>
<dbReference type="Proteomes" id="UP000184330">
    <property type="component" value="Unassembled WGS sequence"/>
</dbReference>
<dbReference type="OrthoDB" id="5371818at2759"/>
<dbReference type="InterPro" id="IPR004360">
    <property type="entry name" value="Glyas_Fos-R_dOase_dom"/>
</dbReference>
<dbReference type="SUPFAM" id="SSF54593">
    <property type="entry name" value="Glyoxalase/Bleomycin resistance protein/Dihydroxybiphenyl dioxygenase"/>
    <property type="match status" value="1"/>
</dbReference>
<keyword evidence="4" id="KW-1185">Reference proteome</keyword>
<dbReference type="InterPro" id="IPR037523">
    <property type="entry name" value="VOC_core"/>
</dbReference>
<evidence type="ECO:0000259" key="2">
    <source>
        <dbReference type="PROSITE" id="PS51819"/>
    </source>
</evidence>
<accession>A0A1L7WP77</accession>
<dbReference type="GO" id="GO:0051213">
    <property type="term" value="F:dioxygenase activity"/>
    <property type="evidence" value="ECO:0007669"/>
    <property type="project" value="UniProtKB-KW"/>
</dbReference>
<feature type="domain" description="VOC" evidence="2">
    <location>
        <begin position="17"/>
        <end position="136"/>
    </location>
</feature>
<feature type="region of interest" description="Disordered" evidence="1">
    <location>
        <begin position="172"/>
        <end position="194"/>
    </location>
</feature>
<feature type="compositionally biased region" description="Basic and acidic residues" evidence="1">
    <location>
        <begin position="172"/>
        <end position="185"/>
    </location>
</feature>
<dbReference type="Pfam" id="PF00903">
    <property type="entry name" value="Glyoxalase"/>
    <property type="match status" value="1"/>
</dbReference>
<dbReference type="PANTHER" id="PTHR43279:SF1">
    <property type="entry name" value="CATECHOL-2,3-DIOXYGENASE"/>
    <property type="match status" value="1"/>
</dbReference>
<name>A0A1L7WP77_9HELO</name>
<proteinExistence type="predicted"/>